<dbReference type="EMBL" id="OZ023717">
    <property type="protein sequence ID" value="CAK9866995.1"/>
    <property type="molecule type" value="Genomic_DNA"/>
</dbReference>
<accession>A0ABP1AWP6</accession>
<sequence>MSALSAASGFDSLAWNVFGTEQVHKGGQATIDTAALMSINLRALGESLAALSFSWRLFTEEEILIVQPELLKKENFEIENKKPSFKVKPDVVSDYTSPPEAPSRPAPTVSWNASLAGIETSALETESLFALSNDNTFPMKYEREEPENLFGVSHTKTVKVKFDAQTAEMELYVLLDMLDAPPPPINSCKVRTCGRATKARELPREDKNKFDAVISEVYMPAMDGSKCLELVGLEMDLPIINSPLGRLASEPVEHVQRHARVEKRRMG</sequence>
<dbReference type="Proteomes" id="UP001497522">
    <property type="component" value="Chromosome 16"/>
</dbReference>
<name>A0ABP1AWP6_9BRYO</name>
<proteinExistence type="predicted"/>
<evidence type="ECO:0000313" key="3">
    <source>
        <dbReference type="Proteomes" id="UP001497522"/>
    </source>
</evidence>
<dbReference type="PANTHER" id="PTHR43874:SF7">
    <property type="entry name" value="TWO-COMPONENT RESPONSE REGULATOR ARR10"/>
    <property type="match status" value="1"/>
</dbReference>
<organism evidence="2 3">
    <name type="scientific">Sphagnum jensenii</name>
    <dbReference type="NCBI Taxonomy" id="128206"/>
    <lineage>
        <taxon>Eukaryota</taxon>
        <taxon>Viridiplantae</taxon>
        <taxon>Streptophyta</taxon>
        <taxon>Embryophyta</taxon>
        <taxon>Bryophyta</taxon>
        <taxon>Sphagnophytina</taxon>
        <taxon>Sphagnopsida</taxon>
        <taxon>Sphagnales</taxon>
        <taxon>Sphagnaceae</taxon>
        <taxon>Sphagnum</taxon>
    </lineage>
</organism>
<dbReference type="InterPro" id="IPR045279">
    <property type="entry name" value="ARR-like"/>
</dbReference>
<evidence type="ECO:0000313" key="2">
    <source>
        <dbReference type="EMBL" id="CAK9866995.1"/>
    </source>
</evidence>
<dbReference type="PANTHER" id="PTHR43874">
    <property type="entry name" value="TWO-COMPONENT RESPONSE REGULATOR"/>
    <property type="match status" value="1"/>
</dbReference>
<keyword evidence="1" id="KW-0902">Two-component regulatory system</keyword>
<dbReference type="SUPFAM" id="SSF52172">
    <property type="entry name" value="CheY-like"/>
    <property type="match status" value="1"/>
</dbReference>
<evidence type="ECO:0000256" key="1">
    <source>
        <dbReference type="ARBA" id="ARBA00023012"/>
    </source>
</evidence>
<dbReference type="InterPro" id="IPR011006">
    <property type="entry name" value="CheY-like_superfamily"/>
</dbReference>
<reference evidence="2" key="1">
    <citation type="submission" date="2024-03" db="EMBL/GenBank/DDBJ databases">
        <authorList>
            <consortium name="ELIXIR-Norway"/>
            <consortium name="Elixir Norway"/>
        </authorList>
    </citation>
    <scope>NUCLEOTIDE SEQUENCE</scope>
</reference>
<protein>
    <submittedName>
        <fullName evidence="2">Uncharacterized protein</fullName>
    </submittedName>
</protein>
<gene>
    <name evidence="2" type="ORF">CSSPJE1EN2_LOCUS9990</name>
</gene>
<keyword evidence="3" id="KW-1185">Reference proteome</keyword>